<keyword evidence="7" id="KW-1185">Reference proteome</keyword>
<keyword evidence="4 5" id="KW-0472">Membrane</keyword>
<feature type="transmembrane region" description="Helical" evidence="5">
    <location>
        <begin position="148"/>
        <end position="170"/>
    </location>
</feature>
<feature type="transmembrane region" description="Helical" evidence="5">
    <location>
        <begin position="229"/>
        <end position="255"/>
    </location>
</feature>
<keyword evidence="2 5" id="KW-0812">Transmembrane</keyword>
<dbReference type="Pfam" id="PF13903">
    <property type="entry name" value="Claudin_2"/>
    <property type="match status" value="1"/>
</dbReference>
<evidence type="ECO:0008006" key="8">
    <source>
        <dbReference type="Google" id="ProtNLM"/>
    </source>
</evidence>
<dbReference type="Proteomes" id="UP001434883">
    <property type="component" value="Unassembled WGS sequence"/>
</dbReference>
<evidence type="ECO:0000313" key="6">
    <source>
        <dbReference type="EMBL" id="MEQ2218751.1"/>
    </source>
</evidence>
<gene>
    <name evidence="6" type="ORF">XENOCAPTIV_007646</name>
</gene>
<dbReference type="PANTHER" id="PTHR32012">
    <property type="entry name" value="TRANSMEMBRANE PROTEIN 182-RELATED"/>
    <property type="match status" value="1"/>
</dbReference>
<protein>
    <recommendedName>
        <fullName evidence="8">Transmembrane protein 182</fullName>
    </recommendedName>
</protein>
<evidence type="ECO:0000256" key="2">
    <source>
        <dbReference type="ARBA" id="ARBA00022692"/>
    </source>
</evidence>
<comment type="subcellular location">
    <subcellularLocation>
        <location evidence="1">Membrane</location>
        <topology evidence="1">Multi-pass membrane protein</topology>
    </subcellularLocation>
</comment>
<accession>A0ABV0SFW8</accession>
<organism evidence="6 7">
    <name type="scientific">Xenoophorus captivus</name>
    <dbReference type="NCBI Taxonomy" id="1517983"/>
    <lineage>
        <taxon>Eukaryota</taxon>
        <taxon>Metazoa</taxon>
        <taxon>Chordata</taxon>
        <taxon>Craniata</taxon>
        <taxon>Vertebrata</taxon>
        <taxon>Euteleostomi</taxon>
        <taxon>Actinopterygii</taxon>
        <taxon>Neopterygii</taxon>
        <taxon>Teleostei</taxon>
        <taxon>Neoteleostei</taxon>
        <taxon>Acanthomorphata</taxon>
        <taxon>Ovalentaria</taxon>
        <taxon>Atherinomorphae</taxon>
        <taxon>Cyprinodontiformes</taxon>
        <taxon>Goodeidae</taxon>
        <taxon>Xenoophorus</taxon>
    </lineage>
</organism>
<feature type="transmembrane region" description="Helical" evidence="5">
    <location>
        <begin position="182"/>
        <end position="205"/>
    </location>
</feature>
<dbReference type="Gene3D" id="1.20.140.150">
    <property type="match status" value="1"/>
</dbReference>
<sequence length="263" mass="29138">MERRDEKRRFKVNNMRIGAAALAGGIFGIVGTLCFLVAFSTDYWLVARENCGSFLQLTKITPTQDKDANRTEIQLDEAATTSRPIVHHEGFFWRCMFAVEPSTEAVLVTFFTNQPGFKMCIHGYLFPLPVALGEVPDPIYDATAVFRGFWTVLIIVGLVSALTGGLLLVCGAPFISNKLYKLGGAFFIAAACLFLFMLLLFVLWMEVVDVKRYVLQERGESCPDAEVSVLYGLSFMVAVAGIPLEVLSGLLFMLVGRALRARR</sequence>
<dbReference type="EMBL" id="JAHRIN010077495">
    <property type="protein sequence ID" value="MEQ2218751.1"/>
    <property type="molecule type" value="Genomic_DNA"/>
</dbReference>
<name>A0ABV0SFW8_9TELE</name>
<evidence type="ECO:0000256" key="5">
    <source>
        <dbReference type="SAM" id="Phobius"/>
    </source>
</evidence>
<evidence type="ECO:0000256" key="3">
    <source>
        <dbReference type="ARBA" id="ARBA00022989"/>
    </source>
</evidence>
<evidence type="ECO:0000313" key="7">
    <source>
        <dbReference type="Proteomes" id="UP001434883"/>
    </source>
</evidence>
<feature type="transmembrane region" description="Helical" evidence="5">
    <location>
        <begin position="20"/>
        <end position="39"/>
    </location>
</feature>
<reference evidence="6 7" key="1">
    <citation type="submission" date="2021-06" db="EMBL/GenBank/DDBJ databases">
        <authorList>
            <person name="Palmer J.M."/>
        </authorList>
    </citation>
    <scope>NUCLEOTIDE SEQUENCE [LARGE SCALE GENOMIC DNA]</scope>
    <source>
        <strain evidence="6 7">XC_2019</strain>
        <tissue evidence="6">Muscle</tissue>
    </source>
</reference>
<evidence type="ECO:0000256" key="1">
    <source>
        <dbReference type="ARBA" id="ARBA00004141"/>
    </source>
</evidence>
<dbReference type="InterPro" id="IPR026763">
    <property type="entry name" value="TMEM182"/>
</dbReference>
<evidence type="ECO:0000256" key="4">
    <source>
        <dbReference type="ARBA" id="ARBA00023136"/>
    </source>
</evidence>
<dbReference type="PANTHER" id="PTHR32012:SF2">
    <property type="entry name" value="TRANSMEMBRANE PROTEIN 182"/>
    <property type="match status" value="1"/>
</dbReference>
<dbReference type="InterPro" id="IPR004031">
    <property type="entry name" value="PMP22/EMP/MP20/Claudin"/>
</dbReference>
<keyword evidence="3 5" id="KW-1133">Transmembrane helix</keyword>
<comment type="caution">
    <text evidence="6">The sequence shown here is derived from an EMBL/GenBank/DDBJ whole genome shotgun (WGS) entry which is preliminary data.</text>
</comment>
<proteinExistence type="predicted"/>